<feature type="coiled-coil region" evidence="4">
    <location>
        <begin position="325"/>
        <end position="352"/>
    </location>
</feature>
<dbReference type="Pfam" id="PF13874">
    <property type="entry name" value="Nup54"/>
    <property type="match status" value="1"/>
</dbReference>
<dbReference type="GO" id="GO:0036228">
    <property type="term" value="P:protein localization to nuclear inner membrane"/>
    <property type="evidence" value="ECO:0000318"/>
    <property type="project" value="GO_Central"/>
</dbReference>
<dbReference type="GeneID" id="112290942"/>
<reference evidence="8" key="3">
    <citation type="submission" date="2020-12" db="UniProtKB">
        <authorList>
            <consortium name="EnsemblPlants"/>
        </authorList>
    </citation>
    <scope>IDENTIFICATION</scope>
</reference>
<dbReference type="EnsemblPlants" id="Pp3c14_14130V3.3">
    <property type="protein sequence ID" value="Pp3c14_14130V3.3"/>
    <property type="gene ID" value="Pp3c14_14130"/>
</dbReference>
<keyword evidence="3" id="KW-0539">Nucleus</keyword>
<keyword evidence="4" id="KW-0175">Coiled coil</keyword>
<dbReference type="KEGG" id="ppp:112290942"/>
<evidence type="ECO:0000259" key="6">
    <source>
        <dbReference type="Pfam" id="PF13874"/>
    </source>
</evidence>
<dbReference type="EMBL" id="ABEU02000014">
    <property type="protein sequence ID" value="PNR41097.1"/>
    <property type="molecule type" value="Genomic_DNA"/>
</dbReference>
<reference evidence="7 9" key="1">
    <citation type="journal article" date="2008" name="Science">
        <title>The Physcomitrella genome reveals evolutionary insights into the conquest of land by plants.</title>
        <authorList>
            <person name="Rensing S."/>
            <person name="Lang D."/>
            <person name="Zimmer A."/>
            <person name="Terry A."/>
            <person name="Salamov A."/>
            <person name="Shapiro H."/>
            <person name="Nishiyama T."/>
            <person name="Perroud P.-F."/>
            <person name="Lindquist E."/>
            <person name="Kamisugi Y."/>
            <person name="Tanahashi T."/>
            <person name="Sakakibara K."/>
            <person name="Fujita T."/>
            <person name="Oishi K."/>
            <person name="Shin-I T."/>
            <person name="Kuroki Y."/>
            <person name="Toyoda A."/>
            <person name="Suzuki Y."/>
            <person name="Hashimoto A."/>
            <person name="Yamaguchi K."/>
            <person name="Sugano A."/>
            <person name="Kohara Y."/>
            <person name="Fujiyama A."/>
            <person name="Anterola A."/>
            <person name="Aoki S."/>
            <person name="Ashton N."/>
            <person name="Barbazuk W.B."/>
            <person name="Barker E."/>
            <person name="Bennetzen J."/>
            <person name="Bezanilla M."/>
            <person name="Blankenship R."/>
            <person name="Cho S.H."/>
            <person name="Dutcher S."/>
            <person name="Estelle M."/>
            <person name="Fawcett J.A."/>
            <person name="Gundlach H."/>
            <person name="Hanada K."/>
            <person name="Heyl A."/>
            <person name="Hicks K.A."/>
            <person name="Hugh J."/>
            <person name="Lohr M."/>
            <person name="Mayer K."/>
            <person name="Melkozernov A."/>
            <person name="Murata T."/>
            <person name="Nelson D."/>
            <person name="Pils B."/>
            <person name="Prigge M."/>
            <person name="Reiss B."/>
            <person name="Renner T."/>
            <person name="Rombauts S."/>
            <person name="Rushton P."/>
            <person name="Sanderfoot A."/>
            <person name="Schween G."/>
            <person name="Shiu S.-H."/>
            <person name="Stueber K."/>
            <person name="Theodoulou F.L."/>
            <person name="Tu H."/>
            <person name="Van de Peer Y."/>
            <person name="Verrier P.J."/>
            <person name="Waters E."/>
            <person name="Wood A."/>
            <person name="Yang L."/>
            <person name="Cove D."/>
            <person name="Cuming A."/>
            <person name="Hasebe M."/>
            <person name="Lucas S."/>
            <person name="Mishler D.B."/>
            <person name="Reski R."/>
            <person name="Grigoriev I."/>
            <person name="Quatrano R.S."/>
            <person name="Boore J.L."/>
        </authorList>
    </citation>
    <scope>NUCLEOTIDE SEQUENCE [LARGE SCALE GENOMIC DNA]</scope>
    <source>
        <strain evidence="8 9">cv. Gransden 2004</strain>
    </source>
</reference>
<organism evidence="7">
    <name type="scientific">Physcomitrium patens</name>
    <name type="common">Spreading-leaved earth moss</name>
    <name type="synonym">Physcomitrella patens</name>
    <dbReference type="NCBI Taxonomy" id="3218"/>
    <lineage>
        <taxon>Eukaryota</taxon>
        <taxon>Viridiplantae</taxon>
        <taxon>Streptophyta</taxon>
        <taxon>Embryophyta</taxon>
        <taxon>Bryophyta</taxon>
        <taxon>Bryophytina</taxon>
        <taxon>Bryopsida</taxon>
        <taxon>Funariidae</taxon>
        <taxon>Funariales</taxon>
        <taxon>Funariaceae</taxon>
        <taxon>Physcomitrium</taxon>
    </lineage>
</organism>
<dbReference type="Gramene" id="Pp3c14_14130V3.1">
    <property type="protein sequence ID" value="Pp3c14_14130V3.1"/>
    <property type="gene ID" value="Pp3c14_14130"/>
</dbReference>
<dbReference type="PANTHER" id="PTHR13000">
    <property type="entry name" value="NUCLEOPORIN P54"/>
    <property type="match status" value="1"/>
</dbReference>
<dbReference type="GO" id="GO:0044613">
    <property type="term" value="C:nuclear pore central transport channel"/>
    <property type="evidence" value="ECO:0000318"/>
    <property type="project" value="GO_Central"/>
</dbReference>
<dbReference type="STRING" id="3218.A9RYQ9"/>
<proteinExistence type="predicted"/>
<keyword evidence="2" id="KW-0813">Transport</keyword>
<dbReference type="HOGENOM" id="CLU_058537_0_0_1"/>
<dbReference type="InterPro" id="IPR024864">
    <property type="entry name" value="Nup54/Nup57/Nup44"/>
</dbReference>
<accession>A9RYQ9</accession>
<evidence type="ECO:0000256" key="4">
    <source>
        <dbReference type="SAM" id="Coils"/>
    </source>
</evidence>
<dbReference type="PaxDb" id="3218-PP1S36_35V6.1"/>
<dbReference type="InterPro" id="IPR025712">
    <property type="entry name" value="Nup54_alpha-helical_dom"/>
</dbReference>
<comment type="subcellular location">
    <subcellularLocation>
        <location evidence="1">Nucleus</location>
    </subcellularLocation>
</comment>
<keyword evidence="9" id="KW-1185">Reference proteome</keyword>
<dbReference type="Proteomes" id="UP000006727">
    <property type="component" value="Chromosome 14"/>
</dbReference>
<dbReference type="eggNOG" id="KOG3091">
    <property type="taxonomic scope" value="Eukaryota"/>
</dbReference>
<dbReference type="GO" id="GO:0017056">
    <property type="term" value="F:structural constituent of nuclear pore"/>
    <property type="evidence" value="ECO:0000318"/>
    <property type="project" value="GO_Central"/>
</dbReference>
<feature type="domain" description="Nucleoporin Nup54 alpha-helical" evidence="6">
    <location>
        <begin position="247"/>
        <end position="392"/>
    </location>
</feature>
<dbReference type="OrthoDB" id="6162375at2759"/>
<evidence type="ECO:0000313" key="8">
    <source>
        <dbReference type="EnsemblPlants" id="Pp3c14_14130V3.1"/>
    </source>
</evidence>
<dbReference type="PANTHER" id="PTHR13000:SF0">
    <property type="entry name" value="NUCLEOPORIN P54"/>
    <property type="match status" value="1"/>
</dbReference>
<dbReference type="AlphaFoldDB" id="A9RYQ9"/>
<evidence type="ECO:0000313" key="9">
    <source>
        <dbReference type="Proteomes" id="UP000006727"/>
    </source>
</evidence>
<dbReference type="eggNOG" id="KOG0845">
    <property type="taxonomic scope" value="Eukaryota"/>
</dbReference>
<dbReference type="EnsemblPlants" id="Pp3c14_14130V3.1">
    <property type="protein sequence ID" value="Pp3c14_14130V3.1"/>
    <property type="gene ID" value="Pp3c14_14130"/>
</dbReference>
<dbReference type="GO" id="GO:0006607">
    <property type="term" value="P:NLS-bearing protein import into nucleus"/>
    <property type="evidence" value="ECO:0000318"/>
    <property type="project" value="GO_Central"/>
</dbReference>
<evidence type="ECO:0000256" key="5">
    <source>
        <dbReference type="SAM" id="MobiDB-lite"/>
    </source>
</evidence>
<reference evidence="7 9" key="2">
    <citation type="journal article" date="2018" name="Plant J.">
        <title>The Physcomitrella patens chromosome-scale assembly reveals moss genome structure and evolution.</title>
        <authorList>
            <person name="Lang D."/>
            <person name="Ullrich K.K."/>
            <person name="Murat F."/>
            <person name="Fuchs J."/>
            <person name="Jenkins J."/>
            <person name="Haas F.B."/>
            <person name="Piednoel M."/>
            <person name="Gundlach H."/>
            <person name="Van Bel M."/>
            <person name="Meyberg R."/>
            <person name="Vives C."/>
            <person name="Morata J."/>
            <person name="Symeonidi A."/>
            <person name="Hiss M."/>
            <person name="Muchero W."/>
            <person name="Kamisugi Y."/>
            <person name="Saleh O."/>
            <person name="Blanc G."/>
            <person name="Decker E.L."/>
            <person name="van Gessel N."/>
            <person name="Grimwood J."/>
            <person name="Hayes R.D."/>
            <person name="Graham S.W."/>
            <person name="Gunter L.E."/>
            <person name="McDaniel S.F."/>
            <person name="Hoernstein S.N.W."/>
            <person name="Larsson A."/>
            <person name="Li F.W."/>
            <person name="Perroud P.F."/>
            <person name="Phillips J."/>
            <person name="Ranjan P."/>
            <person name="Rokshar D.S."/>
            <person name="Rothfels C.J."/>
            <person name="Schneider L."/>
            <person name="Shu S."/>
            <person name="Stevenson D.W."/>
            <person name="Thummler F."/>
            <person name="Tillich M."/>
            <person name="Villarreal Aguilar J.C."/>
            <person name="Widiez T."/>
            <person name="Wong G.K."/>
            <person name="Wymore A."/>
            <person name="Zhang Y."/>
            <person name="Zimmer A.D."/>
            <person name="Quatrano R.S."/>
            <person name="Mayer K.F.X."/>
            <person name="Goodstein D."/>
            <person name="Casacuberta J.M."/>
            <person name="Vandepoele K."/>
            <person name="Reski R."/>
            <person name="Cuming A.C."/>
            <person name="Tuskan G.A."/>
            <person name="Maumus F."/>
            <person name="Salse J."/>
            <person name="Schmutz J."/>
            <person name="Rensing S.A."/>
        </authorList>
    </citation>
    <scope>NUCLEOTIDE SEQUENCE [LARGE SCALE GENOMIC DNA]</scope>
    <source>
        <strain evidence="8 9">cv. Gransden 2004</strain>
    </source>
</reference>
<dbReference type="Gene3D" id="1.20.5.170">
    <property type="match status" value="1"/>
</dbReference>
<name>A9RYQ9_PHYPA</name>
<dbReference type="GO" id="GO:0006999">
    <property type="term" value="P:nuclear pore organization"/>
    <property type="evidence" value="ECO:0000318"/>
    <property type="project" value="GO_Central"/>
</dbReference>
<dbReference type="Gramene" id="Pp3c14_14130V3.3">
    <property type="protein sequence ID" value="Pp3c14_14130V3.3"/>
    <property type="gene ID" value="Pp3c14_14130"/>
</dbReference>
<feature type="region of interest" description="Disordered" evidence="5">
    <location>
        <begin position="127"/>
        <end position="162"/>
    </location>
</feature>
<dbReference type="RefSeq" id="XP_024393564.1">
    <property type="nucleotide sequence ID" value="XM_024537796.2"/>
</dbReference>
<evidence type="ECO:0000256" key="1">
    <source>
        <dbReference type="ARBA" id="ARBA00004123"/>
    </source>
</evidence>
<gene>
    <name evidence="8" type="primary">LOC112290942</name>
    <name evidence="7" type="ORF">PHYPA_018500</name>
</gene>
<protein>
    <recommendedName>
        <fullName evidence="6">Nucleoporin Nup54 alpha-helical domain-containing protein</fullName>
    </recommendedName>
</protein>
<evidence type="ECO:0000256" key="2">
    <source>
        <dbReference type="ARBA" id="ARBA00022448"/>
    </source>
</evidence>
<dbReference type="FunCoup" id="A9RYQ9">
    <property type="interactions" value="1009"/>
</dbReference>
<evidence type="ECO:0000256" key="3">
    <source>
        <dbReference type="ARBA" id="ARBA00023242"/>
    </source>
</evidence>
<evidence type="ECO:0000313" key="7">
    <source>
        <dbReference type="EMBL" id="PNR41097.1"/>
    </source>
</evidence>
<sequence length="486" mass="51386">MSLFGTPAQSSGAAMGSTPFGAGGGGLFSTPSSAAAQTSTGSVFGGGGGLFGSSTPAFGGGLFGSTTPSTPAFGASSGGGLFGSTTPSTPAFGASSGGGLFGSSTPSIPAFGASGQQQGTSLFGQSPSPFGQPQSTPAFGQTSAFGQAGQSPLFGGQQQQASPFNQASGGLFGQQQSNMFQSQPSQQTNMFNSSISTQMAPVAPVVATLPDREIQAIVDAYRDDIGNPQKGFKYLLLSITDPAARFKPVGVSDILWAEAMNKLEGLDSMDRERLWPELVHGFKDLSRRMKLQDEAMTADVQRLQATESNVKLLHRHFETDTLPWIQRLRQKEQELQRRLLKIMRMVEALEGKGLHMALTRGEAKLGDHLRGLTQQLQGANAVLPRRVESLLSVSRMQVGLGGGSQSVLLGPGKIDNQSLTEMHKVLQQQTEAISRLATVLKRDMRDIDIIHTEDTEMVDGHAFNDNGKFYGSQAVVGYARKFHSGF</sequence>